<evidence type="ECO:0000256" key="1">
    <source>
        <dbReference type="SAM" id="Phobius"/>
    </source>
</evidence>
<evidence type="ECO:0000313" key="3">
    <source>
        <dbReference type="Proteomes" id="UP000782610"/>
    </source>
</evidence>
<proteinExistence type="predicted"/>
<sequence length="191" mass="20762">MAVETPVHPHSAGFWPIVLKTAIVHTATYFVMGLLALYLFDYATVFTQGPEAAYMRPTTDPWVAAGPLFQPIRGVLFGIVFYLLREVLFAKPRGWLIAWAMLAIVGIINPFAAAQGSIEGLVYLSTPLSSQFGLGLIEVYGQSLLLALGTFYWVRQPANRWLTWGFSIVATLAVAASLAGIFLAPLAKTVA</sequence>
<keyword evidence="1" id="KW-1133">Transmembrane helix</keyword>
<keyword evidence="1" id="KW-0472">Membrane</keyword>
<feature type="transmembrane region" description="Helical" evidence="1">
    <location>
        <begin position="134"/>
        <end position="154"/>
    </location>
</feature>
<feature type="transmembrane region" description="Helical" evidence="1">
    <location>
        <begin position="161"/>
        <end position="184"/>
    </location>
</feature>
<keyword evidence="1" id="KW-0812">Transmembrane</keyword>
<dbReference type="Proteomes" id="UP000782610">
    <property type="component" value="Unassembled WGS sequence"/>
</dbReference>
<feature type="transmembrane region" description="Helical" evidence="1">
    <location>
        <begin position="96"/>
        <end position="114"/>
    </location>
</feature>
<evidence type="ECO:0000313" key="2">
    <source>
        <dbReference type="EMBL" id="MBI4920479.1"/>
    </source>
</evidence>
<comment type="caution">
    <text evidence="2">The sequence shown here is derived from an EMBL/GenBank/DDBJ whole genome shotgun (WGS) entry which is preliminary data.</text>
</comment>
<reference evidence="2" key="1">
    <citation type="submission" date="2020-07" db="EMBL/GenBank/DDBJ databases">
        <title>Huge and variable diversity of episymbiotic CPR bacteria and DPANN archaea in groundwater ecosystems.</title>
        <authorList>
            <person name="He C.Y."/>
            <person name="Keren R."/>
            <person name="Whittaker M."/>
            <person name="Farag I.F."/>
            <person name="Doudna J."/>
            <person name="Cate J.H.D."/>
            <person name="Banfield J.F."/>
        </authorList>
    </citation>
    <scope>NUCLEOTIDE SEQUENCE</scope>
    <source>
        <strain evidence="2">NC_groundwater_1586_Pr3_B-0.1um_66_15</strain>
    </source>
</reference>
<organism evidence="2 3">
    <name type="scientific">Devosia nanyangense</name>
    <dbReference type="NCBI Taxonomy" id="1228055"/>
    <lineage>
        <taxon>Bacteria</taxon>
        <taxon>Pseudomonadati</taxon>
        <taxon>Pseudomonadota</taxon>
        <taxon>Alphaproteobacteria</taxon>
        <taxon>Hyphomicrobiales</taxon>
        <taxon>Devosiaceae</taxon>
        <taxon>Devosia</taxon>
    </lineage>
</organism>
<accession>A0A933NV50</accession>
<feature type="transmembrane region" description="Helical" evidence="1">
    <location>
        <begin position="62"/>
        <end position="84"/>
    </location>
</feature>
<feature type="transmembrane region" description="Helical" evidence="1">
    <location>
        <begin position="12"/>
        <end position="40"/>
    </location>
</feature>
<dbReference type="AlphaFoldDB" id="A0A933NV50"/>
<dbReference type="EMBL" id="JACRAF010000005">
    <property type="protein sequence ID" value="MBI4920479.1"/>
    <property type="molecule type" value="Genomic_DNA"/>
</dbReference>
<gene>
    <name evidence="2" type="ORF">HY834_01920</name>
</gene>
<protein>
    <submittedName>
        <fullName evidence="2">Uncharacterized protein</fullName>
    </submittedName>
</protein>
<name>A0A933NV50_9HYPH</name>